<dbReference type="EMBL" id="CACRUM010000078">
    <property type="protein sequence ID" value="VYU56172.1"/>
    <property type="molecule type" value="Genomic_DNA"/>
</dbReference>
<sequence>MDYYLGTLAHEYGHCMGLPDYYKYGLRENFKATMGDAGLERMDESEGDFCPLSKLLLGWYTPASVQIYQPSDKKSDRLFSSLSSSDRNTSAQTFTLTDDTQEGSCLIIPRTDHSGYFSEYMIIDYITPNGNYDTLFSSGGLRIYHVDTTLASDEYGSFYLASDNYSPVYDSTNNGKRVLRLVNDGNGFFCDKDVIDDTITGFGWYDENGQVTVNTGYMITIDSVSADQKNCTVTILPDK</sequence>
<organism evidence="1">
    <name type="scientific">Roseburia intestinalis</name>
    <dbReference type="NCBI Taxonomy" id="166486"/>
    <lineage>
        <taxon>Bacteria</taxon>
        <taxon>Bacillati</taxon>
        <taxon>Bacillota</taxon>
        <taxon>Clostridia</taxon>
        <taxon>Lachnospirales</taxon>
        <taxon>Lachnospiraceae</taxon>
        <taxon>Roseburia</taxon>
    </lineage>
</organism>
<protein>
    <recommendedName>
        <fullName evidence="2">Peptidase M6-like domain-containing protein</fullName>
    </recommendedName>
</protein>
<gene>
    <name evidence="1" type="ORF">RILFYP67_02363</name>
</gene>
<evidence type="ECO:0000313" key="1">
    <source>
        <dbReference type="EMBL" id="VYU56172.1"/>
    </source>
</evidence>
<proteinExistence type="predicted"/>
<dbReference type="PANTHER" id="PTHR41775:SF1">
    <property type="entry name" value="PEPTIDASE M6-LIKE DOMAIN-CONTAINING PROTEIN"/>
    <property type="match status" value="1"/>
</dbReference>
<evidence type="ECO:0008006" key="2">
    <source>
        <dbReference type="Google" id="ProtNLM"/>
    </source>
</evidence>
<accession>A0A6N3FV17</accession>
<dbReference type="RefSeq" id="WP_015520875.1">
    <property type="nucleotide sequence ID" value="NZ_CACRUM010000078.1"/>
</dbReference>
<dbReference type="PANTHER" id="PTHR41775">
    <property type="entry name" value="SECRETED PROTEIN-RELATED"/>
    <property type="match status" value="1"/>
</dbReference>
<name>A0A6N3FV17_9FIRM</name>
<dbReference type="SUPFAM" id="SSF55486">
    <property type="entry name" value="Metalloproteases ('zincins'), catalytic domain"/>
    <property type="match status" value="1"/>
</dbReference>
<reference evidence="1" key="1">
    <citation type="submission" date="2019-11" db="EMBL/GenBank/DDBJ databases">
        <authorList>
            <person name="Feng L."/>
        </authorList>
    </citation>
    <scope>NUCLEOTIDE SEQUENCE</scope>
    <source>
        <strain evidence="1">RintestinalisLFYP67</strain>
    </source>
</reference>
<dbReference type="AlphaFoldDB" id="A0A6N3FV17"/>